<gene>
    <name evidence="2" type="ORF">BSF95_02971</name>
</gene>
<dbReference type="RefSeq" id="WP_000990508.1">
    <property type="nucleotide sequence ID" value="NZ_AERY01000103.1"/>
</dbReference>
<feature type="compositionally biased region" description="Polar residues" evidence="1">
    <location>
        <begin position="173"/>
        <end position="182"/>
    </location>
</feature>
<evidence type="ECO:0000313" key="2">
    <source>
        <dbReference type="EMBL" id="AXQ91331.1"/>
    </source>
</evidence>
<dbReference type="AlphaFoldDB" id="A0A385EZ36"/>
<accession>A0A385EZ36</accession>
<dbReference type="Pfam" id="PF04404">
    <property type="entry name" value="ERF"/>
    <property type="match status" value="1"/>
</dbReference>
<feature type="region of interest" description="Disordered" evidence="1">
    <location>
        <begin position="249"/>
        <end position="288"/>
    </location>
</feature>
<feature type="region of interest" description="Disordered" evidence="1">
    <location>
        <begin position="156"/>
        <end position="182"/>
    </location>
</feature>
<reference evidence="2" key="1">
    <citation type="submission" date="2018-08" db="EMBL/GenBank/DDBJ databases">
        <title>Complete genome sequence of Acinetobacter baumannii strain WM99c.</title>
        <authorList>
            <person name="Nigro S.J."/>
            <person name="Wick R.R."/>
            <person name="Holt K.E."/>
            <person name="Hall R.M."/>
        </authorList>
    </citation>
    <scope>NUCLEOTIDE SEQUENCE</scope>
    <source>
        <strain evidence="2">WM99c</strain>
    </source>
</reference>
<dbReference type="EMBL" id="CP031743">
    <property type="protein sequence ID" value="AXQ91331.1"/>
    <property type="molecule type" value="Genomic_DNA"/>
</dbReference>
<protein>
    <recommendedName>
        <fullName evidence="3">ERF superfamily protein</fullName>
    </recommendedName>
</protein>
<evidence type="ECO:0000256" key="1">
    <source>
        <dbReference type="SAM" id="MobiDB-lite"/>
    </source>
</evidence>
<dbReference type="InterPro" id="IPR007499">
    <property type="entry name" value="ERF_bacteria_virus"/>
</dbReference>
<evidence type="ECO:0008006" key="3">
    <source>
        <dbReference type="Google" id="ProtNLM"/>
    </source>
</evidence>
<name>A0A385EZ36_ACIBA</name>
<proteinExistence type="predicted"/>
<feature type="compositionally biased region" description="Low complexity" evidence="1">
    <location>
        <begin position="254"/>
        <end position="278"/>
    </location>
</feature>
<organism evidence="2">
    <name type="scientific">Acinetobacter baumannii WM99c</name>
    <dbReference type="NCBI Taxonomy" id="945555"/>
    <lineage>
        <taxon>Bacteria</taxon>
        <taxon>Pseudomonadati</taxon>
        <taxon>Pseudomonadota</taxon>
        <taxon>Gammaproteobacteria</taxon>
        <taxon>Moraxellales</taxon>
        <taxon>Moraxellaceae</taxon>
        <taxon>Acinetobacter</taxon>
        <taxon>Acinetobacter calcoaceticus/baumannii complex</taxon>
    </lineage>
</organism>
<sequence length="344" mass="39039">MNAAINPDVLGNATTVNPLDLPGLEQVFHHPTFIKVVNELKAPKSHTNEFGGGYKYRSAEDIQEALKPLLVKYKCTVITRKFDTADGFEIYAYMVFKDQKYIRCDVPGEAKYDFDRDLNSNKKVSKTQQYASYQSYAKKYALGNLLMIDDSQNDLDTHTNNNIKNERQRDNTQKYQNQSNNGYVATKADCDKALKQIKDLPLDTPLTQASYFFDGIRNQLPEFDEILFAACNEKYLVIQQHLESLSQKQQEAVQSNGTAQQQKQQAQQQRGNTTQAQNPPNAPKTGCISNKQRDQLQAFIDERGLDVKYVCEFLGIDTLADIQAEKIELAKAEIDKLAKQEIKA</sequence>